<comment type="caution">
    <text evidence="2">The sequence shown here is derived from an EMBL/GenBank/DDBJ whole genome shotgun (WGS) entry which is preliminary data.</text>
</comment>
<dbReference type="Proteomes" id="UP001152562">
    <property type="component" value="Unassembled WGS sequence"/>
</dbReference>
<accession>A0A9P0TW66</accession>
<feature type="region of interest" description="Disordered" evidence="1">
    <location>
        <begin position="19"/>
        <end position="46"/>
    </location>
</feature>
<organism evidence="2 3">
    <name type="scientific">Pieris brassicae</name>
    <name type="common">White butterfly</name>
    <name type="synonym">Large white butterfly</name>
    <dbReference type="NCBI Taxonomy" id="7116"/>
    <lineage>
        <taxon>Eukaryota</taxon>
        <taxon>Metazoa</taxon>
        <taxon>Ecdysozoa</taxon>
        <taxon>Arthropoda</taxon>
        <taxon>Hexapoda</taxon>
        <taxon>Insecta</taxon>
        <taxon>Pterygota</taxon>
        <taxon>Neoptera</taxon>
        <taxon>Endopterygota</taxon>
        <taxon>Lepidoptera</taxon>
        <taxon>Glossata</taxon>
        <taxon>Ditrysia</taxon>
        <taxon>Papilionoidea</taxon>
        <taxon>Pieridae</taxon>
        <taxon>Pierinae</taxon>
        <taxon>Pieris</taxon>
    </lineage>
</organism>
<gene>
    <name evidence="2" type="ORF">PIBRA_LOCUS12991</name>
</gene>
<evidence type="ECO:0000256" key="1">
    <source>
        <dbReference type="SAM" id="MobiDB-lite"/>
    </source>
</evidence>
<reference evidence="2" key="1">
    <citation type="submission" date="2022-05" db="EMBL/GenBank/DDBJ databases">
        <authorList>
            <person name="Okamura Y."/>
        </authorList>
    </citation>
    <scope>NUCLEOTIDE SEQUENCE</scope>
</reference>
<dbReference type="EMBL" id="CALOZG010000085">
    <property type="protein sequence ID" value="CAH4037288.1"/>
    <property type="molecule type" value="Genomic_DNA"/>
</dbReference>
<name>A0A9P0TW66_PIEBR</name>
<evidence type="ECO:0000313" key="2">
    <source>
        <dbReference type="EMBL" id="CAH4037288.1"/>
    </source>
</evidence>
<sequence length="76" mass="8411">MHCVASTCLLRSYRKMSDEQVQQAEMTEEEPKVEEAGDSDDAPDLTNTTFTNVVVTPPNCPKGFQRGADGVCREVF</sequence>
<proteinExistence type="predicted"/>
<evidence type="ECO:0000313" key="3">
    <source>
        <dbReference type="Proteomes" id="UP001152562"/>
    </source>
</evidence>
<keyword evidence="3" id="KW-1185">Reference proteome</keyword>
<dbReference type="AlphaFoldDB" id="A0A9P0TW66"/>
<protein>
    <submittedName>
        <fullName evidence="2">Uncharacterized protein</fullName>
    </submittedName>
</protein>